<dbReference type="EMBL" id="GGLE01001699">
    <property type="protein sequence ID" value="MBY05825.1"/>
    <property type="molecule type" value="Transcribed_RNA"/>
</dbReference>
<accession>A0A2R5L8P1</accession>
<sequence length="270" mass="31629">MTGTRIIVYNWPASYCCQKVRMALMEKGLPFEVQHIDMVTGEEFEPWYLKLNPKAEVPTIKDGDYVLPDSQQILDYLERKYPTPPLQPRDPGELEKMKKLRARILTVDIRLLTFGTIQYPELSSNRKITSKDLREFTGMQELLFRKAQESLHRNPELAKLLEAKKHKFASMMDILKDVKNVAHYLDSLEPIFDDCENALAAQANRDHFLCSKEFTLADISLCCLLNRIDMVGLKDRYLDKRPKLQQYFKKIQQRKSYKETFAFQNVTEPK</sequence>
<dbReference type="PANTHER" id="PTHR44188:SF1">
    <property type="entry name" value="GDAP1, ISOFORM A"/>
    <property type="match status" value="1"/>
</dbReference>
<dbReference type="InterPro" id="IPR040079">
    <property type="entry name" value="Glutathione_S-Trfase"/>
</dbReference>
<reference evidence="4" key="1">
    <citation type="submission" date="2018-03" db="EMBL/GenBank/DDBJ databases">
        <title>The relapsing fever spirochete Borrelia turicatae persists in the highly oxidative environment of its soft-bodied tick vector.</title>
        <authorList>
            <person name="Bourret T.J."/>
            <person name="Boyle W.K."/>
            <person name="Valenzuela J.G."/>
            <person name="Oliveira F."/>
            <person name="Lopez J.E."/>
        </authorList>
    </citation>
    <scope>NUCLEOTIDE SEQUENCE</scope>
    <source>
        <strain evidence="4">Kansas strain/isolate</strain>
        <tissue evidence="4">Salivary glands</tissue>
    </source>
</reference>
<dbReference type="Pfam" id="PF13417">
    <property type="entry name" value="GST_N_3"/>
    <property type="match status" value="1"/>
</dbReference>
<proteinExistence type="inferred from homology"/>
<comment type="similarity">
    <text evidence="1">Belongs to the GST superfamily.</text>
</comment>
<evidence type="ECO:0000313" key="4">
    <source>
        <dbReference type="EMBL" id="MBY05825.1"/>
    </source>
</evidence>
<dbReference type="AlphaFoldDB" id="A0A2R5L8P1"/>
<evidence type="ECO:0000256" key="1">
    <source>
        <dbReference type="ARBA" id="ARBA00007409"/>
    </source>
</evidence>
<dbReference type="Pfam" id="PF14497">
    <property type="entry name" value="GST_C_3"/>
    <property type="match status" value="1"/>
</dbReference>
<evidence type="ECO:0000259" key="2">
    <source>
        <dbReference type="PROSITE" id="PS50404"/>
    </source>
</evidence>
<dbReference type="InterPro" id="IPR036282">
    <property type="entry name" value="Glutathione-S-Trfase_C_sf"/>
</dbReference>
<name>A0A2R5L8P1_9ACAR</name>
<dbReference type="SUPFAM" id="SSF52833">
    <property type="entry name" value="Thioredoxin-like"/>
    <property type="match status" value="1"/>
</dbReference>
<dbReference type="PROSITE" id="PS50404">
    <property type="entry name" value="GST_NTER"/>
    <property type="match status" value="1"/>
</dbReference>
<protein>
    <recommendedName>
        <fullName evidence="5">Glutathione s-transferase</fullName>
    </recommendedName>
</protein>
<dbReference type="SUPFAM" id="SSF47616">
    <property type="entry name" value="GST C-terminal domain-like"/>
    <property type="match status" value="1"/>
</dbReference>
<dbReference type="GO" id="GO:0006626">
    <property type="term" value="P:protein targeting to mitochondrion"/>
    <property type="evidence" value="ECO:0007669"/>
    <property type="project" value="TreeGrafter"/>
</dbReference>
<dbReference type="InterPro" id="IPR004046">
    <property type="entry name" value="GST_C"/>
</dbReference>
<feature type="domain" description="GST N-terminal" evidence="2">
    <location>
        <begin position="4"/>
        <end position="85"/>
    </location>
</feature>
<dbReference type="SFLD" id="SFLDG00358">
    <property type="entry name" value="Main_(cytGST)"/>
    <property type="match status" value="1"/>
</dbReference>
<dbReference type="Gene3D" id="3.40.30.10">
    <property type="entry name" value="Glutaredoxin"/>
    <property type="match status" value="1"/>
</dbReference>
<organism evidence="4">
    <name type="scientific">Ornithodoros turicata</name>
    <dbReference type="NCBI Taxonomy" id="34597"/>
    <lineage>
        <taxon>Eukaryota</taxon>
        <taxon>Metazoa</taxon>
        <taxon>Ecdysozoa</taxon>
        <taxon>Arthropoda</taxon>
        <taxon>Chelicerata</taxon>
        <taxon>Arachnida</taxon>
        <taxon>Acari</taxon>
        <taxon>Parasitiformes</taxon>
        <taxon>Ixodida</taxon>
        <taxon>Ixodoidea</taxon>
        <taxon>Argasidae</taxon>
        <taxon>Ornithodorinae</taxon>
        <taxon>Ornithodoros</taxon>
    </lineage>
</organism>
<dbReference type="InterPro" id="IPR004045">
    <property type="entry name" value="Glutathione_S-Trfase_N"/>
</dbReference>
<dbReference type="InterPro" id="IPR036249">
    <property type="entry name" value="Thioredoxin-like_sf"/>
</dbReference>
<feature type="domain" description="GST C-terminal" evidence="3">
    <location>
        <begin position="132"/>
        <end position="270"/>
    </location>
</feature>
<dbReference type="PANTHER" id="PTHR44188">
    <property type="entry name" value="GDAP1, ISOFORM A"/>
    <property type="match status" value="1"/>
</dbReference>
<dbReference type="InterPro" id="IPR010987">
    <property type="entry name" value="Glutathione-S-Trfase_C-like"/>
</dbReference>
<dbReference type="GO" id="GO:0005741">
    <property type="term" value="C:mitochondrial outer membrane"/>
    <property type="evidence" value="ECO:0007669"/>
    <property type="project" value="TreeGrafter"/>
</dbReference>
<dbReference type="CDD" id="cd00570">
    <property type="entry name" value="GST_N_family"/>
    <property type="match status" value="1"/>
</dbReference>
<evidence type="ECO:0008006" key="5">
    <source>
        <dbReference type="Google" id="ProtNLM"/>
    </source>
</evidence>
<dbReference type="GO" id="GO:0000266">
    <property type="term" value="P:mitochondrial fission"/>
    <property type="evidence" value="ECO:0007669"/>
    <property type="project" value="TreeGrafter"/>
</dbReference>
<evidence type="ECO:0000259" key="3">
    <source>
        <dbReference type="PROSITE" id="PS50405"/>
    </source>
</evidence>
<dbReference type="PROSITE" id="PS50405">
    <property type="entry name" value="GST_CTER"/>
    <property type="match status" value="1"/>
</dbReference>
<dbReference type="GO" id="GO:0008053">
    <property type="term" value="P:mitochondrial fusion"/>
    <property type="evidence" value="ECO:0007669"/>
    <property type="project" value="TreeGrafter"/>
</dbReference>
<dbReference type="Gene3D" id="1.20.1050.10">
    <property type="match status" value="1"/>
</dbReference>
<dbReference type="SFLD" id="SFLDS00019">
    <property type="entry name" value="Glutathione_Transferase_(cytos"/>
    <property type="match status" value="1"/>
</dbReference>